<evidence type="ECO:0000313" key="7">
    <source>
        <dbReference type="EMBL" id="SFS16577.1"/>
    </source>
</evidence>
<gene>
    <name evidence="7" type="ORF">SAMN05421771_2936</name>
</gene>
<evidence type="ECO:0000256" key="1">
    <source>
        <dbReference type="ARBA" id="ARBA00004651"/>
    </source>
</evidence>
<reference evidence="7 8" key="1">
    <citation type="submission" date="2016-10" db="EMBL/GenBank/DDBJ databases">
        <authorList>
            <person name="de Groot N.N."/>
        </authorList>
    </citation>
    <scope>NUCLEOTIDE SEQUENCE [LARGE SCALE GENOMIC DNA]</scope>
    <source>
        <strain evidence="7 8">DSM 21001</strain>
    </source>
</reference>
<accession>A0A1I6MLV8</accession>
<dbReference type="STRING" id="474950.SAMN05421771_2936"/>
<evidence type="ECO:0000256" key="5">
    <source>
        <dbReference type="ARBA" id="ARBA00023136"/>
    </source>
</evidence>
<feature type="transmembrane region" description="Helical" evidence="6">
    <location>
        <begin position="72"/>
        <end position="89"/>
    </location>
</feature>
<dbReference type="AlphaFoldDB" id="A0A1I6MLV8"/>
<dbReference type="RefSeq" id="WP_089839985.1">
    <property type="nucleotide sequence ID" value="NZ_FOZL01000001.1"/>
</dbReference>
<organism evidence="7 8">
    <name type="scientific">Granulicella pectinivorans</name>
    <dbReference type="NCBI Taxonomy" id="474950"/>
    <lineage>
        <taxon>Bacteria</taxon>
        <taxon>Pseudomonadati</taxon>
        <taxon>Acidobacteriota</taxon>
        <taxon>Terriglobia</taxon>
        <taxon>Terriglobales</taxon>
        <taxon>Acidobacteriaceae</taxon>
        <taxon>Granulicella</taxon>
    </lineage>
</organism>
<keyword evidence="5 6" id="KW-0472">Membrane</keyword>
<evidence type="ECO:0000313" key="8">
    <source>
        <dbReference type="Proteomes" id="UP000199024"/>
    </source>
</evidence>
<dbReference type="GO" id="GO:0005886">
    <property type="term" value="C:plasma membrane"/>
    <property type="evidence" value="ECO:0007669"/>
    <property type="project" value="UniProtKB-SubCell"/>
</dbReference>
<dbReference type="PANTHER" id="PTHR30086">
    <property type="entry name" value="ARGININE EXPORTER PROTEIN ARGO"/>
    <property type="match status" value="1"/>
</dbReference>
<protein>
    <submittedName>
        <fullName evidence="7">Threonine/homoserine/homoserine lactone efflux protein</fullName>
    </submittedName>
</protein>
<name>A0A1I6MLV8_9BACT</name>
<feature type="transmembrane region" description="Helical" evidence="6">
    <location>
        <begin position="147"/>
        <end position="167"/>
    </location>
</feature>
<dbReference type="EMBL" id="FOZL01000001">
    <property type="protein sequence ID" value="SFS16577.1"/>
    <property type="molecule type" value="Genomic_DNA"/>
</dbReference>
<comment type="subcellular location">
    <subcellularLocation>
        <location evidence="1">Cell membrane</location>
        <topology evidence="1">Multi-pass membrane protein</topology>
    </subcellularLocation>
</comment>
<dbReference type="Pfam" id="PF01810">
    <property type="entry name" value="LysE"/>
    <property type="match status" value="1"/>
</dbReference>
<keyword evidence="3 6" id="KW-0812">Transmembrane</keyword>
<feature type="transmembrane region" description="Helical" evidence="6">
    <location>
        <begin position="41"/>
        <end position="60"/>
    </location>
</feature>
<evidence type="ECO:0000256" key="6">
    <source>
        <dbReference type="SAM" id="Phobius"/>
    </source>
</evidence>
<keyword evidence="2" id="KW-1003">Cell membrane</keyword>
<evidence type="ECO:0000256" key="2">
    <source>
        <dbReference type="ARBA" id="ARBA00022475"/>
    </source>
</evidence>
<dbReference type="InterPro" id="IPR001123">
    <property type="entry name" value="LeuE-type"/>
</dbReference>
<evidence type="ECO:0000256" key="4">
    <source>
        <dbReference type="ARBA" id="ARBA00022989"/>
    </source>
</evidence>
<dbReference type="GO" id="GO:0015171">
    <property type="term" value="F:amino acid transmembrane transporter activity"/>
    <property type="evidence" value="ECO:0007669"/>
    <property type="project" value="TreeGrafter"/>
</dbReference>
<dbReference type="OrthoDB" id="198428at2"/>
<dbReference type="PANTHER" id="PTHR30086:SF19">
    <property type="entry name" value="THREONINE EFFLUX PROTEIN"/>
    <property type="match status" value="1"/>
</dbReference>
<keyword evidence="8" id="KW-1185">Reference proteome</keyword>
<proteinExistence type="predicted"/>
<evidence type="ECO:0000256" key="3">
    <source>
        <dbReference type="ARBA" id="ARBA00022692"/>
    </source>
</evidence>
<dbReference type="Proteomes" id="UP000199024">
    <property type="component" value="Unassembled WGS sequence"/>
</dbReference>
<sequence length="209" mass="22629">MQIFLSLLALMGVHMLAVASPGPGFISVIQTAVRNPRRIMFMHVFGLGLASAVWACSAIFGLQAIMVKMAGLYRAMQLAGGLYLMWIGFKSWRYANVPLPPPAGGGTELTVPQAIWRGFSTNIANPKVMVFYVSIFTAVLRPNMPGWVRALAVCITIFDNMALYGTLGSLIGTPKAQAGYLRMKSRIDRAAGTVMLGFGAKLVWSARRA</sequence>
<keyword evidence="4 6" id="KW-1133">Transmembrane helix</keyword>